<evidence type="ECO:0000313" key="3">
    <source>
        <dbReference type="EMBL" id="SGZ47572.1"/>
    </source>
</evidence>
<dbReference type="EMBL" id="LT635756">
    <property type="protein sequence ID" value="SGZ47572.1"/>
    <property type="molecule type" value="Genomic_DNA"/>
</dbReference>
<keyword evidence="2" id="KW-0812">Transmembrane</keyword>
<keyword evidence="4" id="KW-1185">Reference proteome</keyword>
<feature type="compositionally biased region" description="Pro residues" evidence="1">
    <location>
        <begin position="185"/>
        <end position="194"/>
    </location>
</feature>
<feature type="region of interest" description="Disordered" evidence="1">
    <location>
        <begin position="71"/>
        <end position="96"/>
    </location>
</feature>
<feature type="transmembrane region" description="Helical" evidence="2">
    <location>
        <begin position="28"/>
        <end position="48"/>
    </location>
</feature>
<sequence length="194" mass="22017">MPVHPEIISKELKRDLYYGNDWGGGARWAFFAIFIVLIIIVIIGTLRINRARSRQGIQPLYGTRWMTPPSYLQSQDQYNQPTRRDPDMPNAYVPTYSERANDNDMGYYDNSGTFHPNPNAKGPLMPEPAHQRSSSNTDGIPLTDYNQTGSSVPGTVSDEYDDMFRRPLGPPPRSTTTETIYERPTNPPPTQHQT</sequence>
<name>A0A1L0B8J2_9ASCO</name>
<dbReference type="Pfam" id="PF12273">
    <property type="entry name" value="RCR"/>
    <property type="match status" value="1"/>
</dbReference>
<evidence type="ECO:0000256" key="1">
    <source>
        <dbReference type="SAM" id="MobiDB-lite"/>
    </source>
</evidence>
<dbReference type="OrthoDB" id="4088875at2759"/>
<dbReference type="Proteomes" id="UP000182334">
    <property type="component" value="Chromosome I"/>
</dbReference>
<organism evidence="3 4">
    <name type="scientific">Sungouiella intermedia</name>
    <dbReference type="NCBI Taxonomy" id="45354"/>
    <lineage>
        <taxon>Eukaryota</taxon>
        <taxon>Fungi</taxon>
        <taxon>Dikarya</taxon>
        <taxon>Ascomycota</taxon>
        <taxon>Saccharomycotina</taxon>
        <taxon>Pichiomycetes</taxon>
        <taxon>Metschnikowiaceae</taxon>
        <taxon>Sungouiella</taxon>
    </lineage>
</organism>
<accession>A0A1L0B8J2</accession>
<feature type="compositionally biased region" description="Polar residues" evidence="1">
    <location>
        <begin position="71"/>
        <end position="81"/>
    </location>
</feature>
<dbReference type="PANTHER" id="PTHR28187">
    <property type="entry name" value="PROTEIN RCR1-RELATED"/>
    <property type="match status" value="1"/>
</dbReference>
<gene>
    <name evidence="3" type="ORF">SAMEA4029010_CIC11G00000005260</name>
</gene>
<proteinExistence type="predicted"/>
<protein>
    <submittedName>
        <fullName evidence="3">CIC11C00000005260</fullName>
    </submittedName>
</protein>
<dbReference type="GO" id="GO:0016192">
    <property type="term" value="P:vesicle-mediated transport"/>
    <property type="evidence" value="ECO:0007669"/>
    <property type="project" value="TreeGrafter"/>
</dbReference>
<feature type="region of interest" description="Disordered" evidence="1">
    <location>
        <begin position="109"/>
        <end position="194"/>
    </location>
</feature>
<reference evidence="3 4" key="1">
    <citation type="submission" date="2016-10" db="EMBL/GenBank/DDBJ databases">
        <authorList>
            <person name="de Groot N.N."/>
        </authorList>
    </citation>
    <scope>NUCLEOTIDE SEQUENCE [LARGE SCALE GENOMIC DNA]</scope>
    <source>
        <strain evidence="3 4">CBS 141442</strain>
    </source>
</reference>
<dbReference type="InterPro" id="IPR020999">
    <property type="entry name" value="Chitin_synth_reg_RCR"/>
</dbReference>
<evidence type="ECO:0000256" key="2">
    <source>
        <dbReference type="SAM" id="Phobius"/>
    </source>
</evidence>
<keyword evidence="2" id="KW-0472">Membrane</keyword>
<dbReference type="PANTHER" id="PTHR28187:SF1">
    <property type="entry name" value="PROTEIN RCR1-RELATED"/>
    <property type="match status" value="1"/>
</dbReference>
<dbReference type="STRING" id="45354.A0A1L0B8J2"/>
<feature type="compositionally biased region" description="Polar residues" evidence="1">
    <location>
        <begin position="131"/>
        <end position="154"/>
    </location>
</feature>
<keyword evidence="2" id="KW-1133">Transmembrane helix</keyword>
<dbReference type="AlphaFoldDB" id="A0A1L0B8J2"/>
<evidence type="ECO:0000313" key="4">
    <source>
        <dbReference type="Proteomes" id="UP000182334"/>
    </source>
</evidence>